<dbReference type="NCBIfam" id="TIGR00005">
    <property type="entry name" value="rluA_subfam"/>
    <property type="match status" value="1"/>
</dbReference>
<evidence type="ECO:0000256" key="8">
    <source>
        <dbReference type="RuleBase" id="RU362028"/>
    </source>
</evidence>
<comment type="catalytic activity">
    <reaction evidence="8">
        <text>a uridine in RNA = a pseudouridine in RNA</text>
        <dbReference type="Rhea" id="RHEA:48348"/>
        <dbReference type="Rhea" id="RHEA-COMP:12068"/>
        <dbReference type="Rhea" id="RHEA-COMP:12069"/>
        <dbReference type="ChEBI" id="CHEBI:65314"/>
        <dbReference type="ChEBI" id="CHEBI:65315"/>
    </reaction>
</comment>
<dbReference type="GO" id="GO:0003723">
    <property type="term" value="F:RNA binding"/>
    <property type="evidence" value="ECO:0007669"/>
    <property type="project" value="UniProtKB-KW"/>
</dbReference>
<evidence type="ECO:0000256" key="4">
    <source>
        <dbReference type="ARBA" id="ARBA00036882"/>
    </source>
</evidence>
<evidence type="ECO:0000256" key="1">
    <source>
        <dbReference type="ARBA" id="ARBA00010876"/>
    </source>
</evidence>
<dbReference type="PROSITE" id="PS50889">
    <property type="entry name" value="S4"/>
    <property type="match status" value="1"/>
</dbReference>
<dbReference type="InterPro" id="IPR006145">
    <property type="entry name" value="PsdUridine_synth_RsuA/RluA"/>
</dbReference>
<dbReference type="FunFam" id="3.30.2350.10:FF:000006">
    <property type="entry name" value="Pseudouridine synthase"/>
    <property type="match status" value="1"/>
</dbReference>
<comment type="catalytic activity">
    <reaction evidence="4">
        <text>uridine(1911/1915/1917) in 23S rRNA = pseudouridine(1911/1915/1917) in 23S rRNA</text>
        <dbReference type="Rhea" id="RHEA:42524"/>
        <dbReference type="Rhea" id="RHEA-COMP:10097"/>
        <dbReference type="Rhea" id="RHEA-COMP:10098"/>
        <dbReference type="ChEBI" id="CHEBI:65314"/>
        <dbReference type="ChEBI" id="CHEBI:65315"/>
        <dbReference type="EC" id="5.4.99.23"/>
    </reaction>
</comment>
<keyword evidence="2 7" id="KW-0694">RNA-binding</keyword>
<dbReference type="InterPro" id="IPR020103">
    <property type="entry name" value="PsdUridine_synth_cat_dom_sf"/>
</dbReference>
<feature type="domain" description="RNA-binding S4" evidence="10">
    <location>
        <begin position="54"/>
        <end position="118"/>
    </location>
</feature>
<dbReference type="Gene3D" id="3.30.2350.10">
    <property type="entry name" value="Pseudouridine synthase"/>
    <property type="match status" value="1"/>
</dbReference>
<evidence type="ECO:0000256" key="2">
    <source>
        <dbReference type="ARBA" id="ARBA00022884"/>
    </source>
</evidence>
<dbReference type="NCBIfam" id="NF008385">
    <property type="entry name" value="PRK11180.1"/>
    <property type="match status" value="1"/>
</dbReference>
<organism evidence="11 12">
    <name type="scientific">Candidatus Accumulibacter phosphatis</name>
    <dbReference type="NCBI Taxonomy" id="327160"/>
    <lineage>
        <taxon>Bacteria</taxon>
        <taxon>Pseudomonadati</taxon>
        <taxon>Pseudomonadota</taxon>
        <taxon>Betaproteobacteria</taxon>
        <taxon>Candidatus Accumulibacter</taxon>
    </lineage>
</organism>
<evidence type="ECO:0000259" key="10">
    <source>
        <dbReference type="SMART" id="SM00363"/>
    </source>
</evidence>
<sequence>MTMSAAITATLRMMENPTKKRKALTDAPKQDTGYADYSSNPGVALNVPGEFSGQRLDQILARLLAQHSRSRLQGWIREGRVAVNGAPIVEPRCKLWGGETIEVAEAPDERAEPSSPENIPLQVVYEDEALIVIDKPAGLVVHPGSGHWHGTLLNALLYHVPQLDKVPRAGIVHRLDKDTSGLMVVAKTLEAQTDLVRQLQARTVKRHYQALARGLVECSGTVNAPIGRHPTLRTRMAVVRTGKPARTHYRVLEPFVACTLIECALETGRTHQIRVHMTSIGHPLVGDQAYGGGPSRVPRGPLFPRQALHATRLALAHPQTGRSLFWKSGLPADMTALLETLRQELLSVRSSEAADDDDTWDEDPEGGPEVIYIDDDEGLDEQ</sequence>
<evidence type="ECO:0000256" key="9">
    <source>
        <dbReference type="SAM" id="MobiDB-lite"/>
    </source>
</evidence>
<dbReference type="Proteomes" id="UP000306324">
    <property type="component" value="Unassembled WGS sequence"/>
</dbReference>
<dbReference type="InterPro" id="IPR006224">
    <property type="entry name" value="PsdUridine_synth_RluA-like_CS"/>
</dbReference>
<dbReference type="CDD" id="cd02869">
    <property type="entry name" value="PseudoU_synth_RluA_like"/>
    <property type="match status" value="1"/>
</dbReference>
<dbReference type="SUPFAM" id="SSF55174">
    <property type="entry name" value="Alpha-L RNA-binding motif"/>
    <property type="match status" value="1"/>
</dbReference>
<dbReference type="Gene3D" id="3.10.290.10">
    <property type="entry name" value="RNA-binding S4 domain"/>
    <property type="match status" value="1"/>
</dbReference>
<evidence type="ECO:0000313" key="11">
    <source>
        <dbReference type="EMBL" id="TMQ77509.1"/>
    </source>
</evidence>
<dbReference type="CDD" id="cd00165">
    <property type="entry name" value="S4"/>
    <property type="match status" value="1"/>
</dbReference>
<reference evidence="11 12" key="1">
    <citation type="submission" date="2019-04" db="EMBL/GenBank/DDBJ databases">
        <title>A novel phosphate-accumulating bacterium identified in bioreactor for phosphate removal from wastewater.</title>
        <authorList>
            <person name="Kotlyarov R.Y."/>
            <person name="Beletsky A.V."/>
            <person name="Kallistova A.Y."/>
            <person name="Dorofeev A.G."/>
            <person name="Nikolaev Y.Y."/>
            <person name="Pimenov N.V."/>
            <person name="Ravin N.V."/>
            <person name="Mardanov A.V."/>
        </authorList>
    </citation>
    <scope>NUCLEOTIDE SEQUENCE [LARGE SCALE GENOMIC DNA]</scope>
    <source>
        <strain evidence="11 12">Bin19</strain>
    </source>
</reference>
<dbReference type="SUPFAM" id="SSF55120">
    <property type="entry name" value="Pseudouridine synthase"/>
    <property type="match status" value="1"/>
</dbReference>
<gene>
    <name evidence="11" type="ORF">ACCUM_3023</name>
</gene>
<protein>
    <recommendedName>
        <fullName evidence="8">Pseudouridine synthase</fullName>
        <ecNumber evidence="8">5.4.99.-</ecNumber>
    </recommendedName>
</protein>
<evidence type="ECO:0000313" key="12">
    <source>
        <dbReference type="Proteomes" id="UP000306324"/>
    </source>
</evidence>
<dbReference type="InterPro" id="IPR036986">
    <property type="entry name" value="S4_RNA-bd_sf"/>
</dbReference>
<keyword evidence="3 8" id="KW-0413">Isomerase</keyword>
<comment type="caution">
    <text evidence="11">The sequence shown here is derived from an EMBL/GenBank/DDBJ whole genome shotgun (WGS) entry which is preliminary data.</text>
</comment>
<comment type="similarity">
    <text evidence="1 8">Belongs to the pseudouridine synthase RluA family.</text>
</comment>
<feature type="active site" evidence="6">
    <location>
        <position position="176"/>
    </location>
</feature>
<evidence type="ECO:0000256" key="6">
    <source>
        <dbReference type="PIRSR" id="PIRSR606225-1"/>
    </source>
</evidence>
<dbReference type="InterPro" id="IPR050188">
    <property type="entry name" value="RluA_PseudoU_synthase"/>
</dbReference>
<dbReference type="PROSITE" id="PS01129">
    <property type="entry name" value="PSI_RLU"/>
    <property type="match status" value="1"/>
</dbReference>
<dbReference type="InterPro" id="IPR002942">
    <property type="entry name" value="S4_RNA-bd"/>
</dbReference>
<dbReference type="PANTHER" id="PTHR21600:SF44">
    <property type="entry name" value="RIBOSOMAL LARGE SUBUNIT PSEUDOURIDINE SYNTHASE D"/>
    <property type="match status" value="1"/>
</dbReference>
<evidence type="ECO:0000256" key="5">
    <source>
        <dbReference type="ARBA" id="ARBA00056072"/>
    </source>
</evidence>
<keyword evidence="12" id="KW-1185">Reference proteome</keyword>
<dbReference type="AlphaFoldDB" id="A0A5S4EPX4"/>
<dbReference type="Pfam" id="PF01479">
    <property type="entry name" value="S4"/>
    <property type="match status" value="1"/>
</dbReference>
<accession>A0A5S4EPX4</accession>
<dbReference type="GO" id="GO:0000455">
    <property type="term" value="P:enzyme-directed rRNA pseudouridine synthesis"/>
    <property type="evidence" value="ECO:0007669"/>
    <property type="project" value="UniProtKB-ARBA"/>
</dbReference>
<dbReference type="EC" id="5.4.99.-" evidence="8"/>
<dbReference type="Pfam" id="PF00849">
    <property type="entry name" value="PseudoU_synth_2"/>
    <property type="match status" value="1"/>
</dbReference>
<comment type="function">
    <text evidence="5">Responsible for synthesis of pseudouridine from uracil at positions 1911, 1915 and 1917 in 23S ribosomal RNA.</text>
</comment>
<dbReference type="EMBL" id="SWAD01000023">
    <property type="protein sequence ID" value="TMQ77509.1"/>
    <property type="molecule type" value="Genomic_DNA"/>
</dbReference>
<name>A0A5S4EPX4_9PROT</name>
<evidence type="ECO:0000256" key="7">
    <source>
        <dbReference type="PROSITE-ProRule" id="PRU00182"/>
    </source>
</evidence>
<dbReference type="InterPro" id="IPR006225">
    <property type="entry name" value="PsdUridine_synth_RluC/D"/>
</dbReference>
<dbReference type="SMART" id="SM00363">
    <property type="entry name" value="S4"/>
    <property type="match status" value="1"/>
</dbReference>
<proteinExistence type="inferred from homology"/>
<dbReference type="PANTHER" id="PTHR21600">
    <property type="entry name" value="MITOCHONDRIAL RNA PSEUDOURIDINE SYNTHASE"/>
    <property type="match status" value="1"/>
</dbReference>
<feature type="region of interest" description="Disordered" evidence="9">
    <location>
        <begin position="349"/>
        <end position="382"/>
    </location>
</feature>
<feature type="compositionally biased region" description="Acidic residues" evidence="9">
    <location>
        <begin position="353"/>
        <end position="382"/>
    </location>
</feature>
<evidence type="ECO:0000256" key="3">
    <source>
        <dbReference type="ARBA" id="ARBA00023235"/>
    </source>
</evidence>
<dbReference type="GO" id="GO:0160140">
    <property type="term" value="F:23S rRNA pseudouridine(1911/1915/1917) synthase activity"/>
    <property type="evidence" value="ECO:0007669"/>
    <property type="project" value="UniProtKB-EC"/>
</dbReference>